<keyword evidence="5" id="KW-0812">Transmembrane</keyword>
<sequence>MNKQITFFVFIFSLLLNVPLQVNGQERIKYTLQDIIARAKSVSPAALRAETQRQNSYWQYRFYRSNYNPQLRLNGELPSYSQEVRGVEQNDGSIEYLPLEQSTVDVGLGLEQSIALTGGEVSINTSATRFDNYLTDNPDQRTQWQGVPVNIQLYQPIFAFNQLKWDKKIEPLRYEESKKSYVEEMEQISQRATQLFFNYLVAQVGHDIAMQNKTNTEAIYKIEKGRYNIGTTTEDQLLQVELQVLQADQDLTSAQLSLESSALALRSYIGLNENTQFDLVLPDEIPDFAVDVDKAINLAFENSSDAVSFQIQRLEAEAEVARAKGQRFNMNLNARYGYNNAAQTWGGVYENPDQQAVVSLGVSVPVLDWGRNKARMGRARANQELVNYTIDQEVINFEQEVFTRVKNFQQLRSRILISDKADEVAAKRYEISRQRYLSGKVDITNLNIAQQEKDSNRRSYIQSLQEYWQAYYELRQLTLYDFQNDELLFDPQLEEKKE</sequence>
<dbReference type="InterPro" id="IPR003423">
    <property type="entry name" value="OMP_efflux"/>
</dbReference>
<evidence type="ECO:0008006" key="10">
    <source>
        <dbReference type="Google" id="ProtNLM"/>
    </source>
</evidence>
<dbReference type="GO" id="GO:0009279">
    <property type="term" value="C:cell outer membrane"/>
    <property type="evidence" value="ECO:0007669"/>
    <property type="project" value="UniProtKB-SubCell"/>
</dbReference>
<keyword evidence="3" id="KW-0813">Transport</keyword>
<keyword evidence="7" id="KW-0998">Cell outer membrane</keyword>
<dbReference type="PANTHER" id="PTHR30026:SF20">
    <property type="entry name" value="OUTER MEMBRANE PROTEIN TOLC"/>
    <property type="match status" value="1"/>
</dbReference>
<evidence type="ECO:0000313" key="8">
    <source>
        <dbReference type="EMBL" id="AWW29747.1"/>
    </source>
</evidence>
<keyword evidence="9" id="KW-1185">Reference proteome</keyword>
<dbReference type="SUPFAM" id="SSF56954">
    <property type="entry name" value="Outer membrane efflux proteins (OEP)"/>
    <property type="match status" value="1"/>
</dbReference>
<evidence type="ECO:0000256" key="3">
    <source>
        <dbReference type="ARBA" id="ARBA00022448"/>
    </source>
</evidence>
<dbReference type="PANTHER" id="PTHR30026">
    <property type="entry name" value="OUTER MEMBRANE PROTEIN TOLC"/>
    <property type="match status" value="1"/>
</dbReference>
<dbReference type="RefSeq" id="WP_112783145.1">
    <property type="nucleotide sequence ID" value="NZ_CP030041.1"/>
</dbReference>
<reference evidence="8 9" key="1">
    <citation type="submission" date="2018-06" db="EMBL/GenBank/DDBJ databases">
        <title>Echinicola strongylocentroti sp. nov., isolated from a sea urchin Strongylocentrotus intermedius.</title>
        <authorList>
            <person name="Bae S.S."/>
        </authorList>
    </citation>
    <scope>NUCLEOTIDE SEQUENCE [LARGE SCALE GENOMIC DNA]</scope>
    <source>
        <strain evidence="8 9">MEBiC08714</strain>
    </source>
</reference>
<dbReference type="GO" id="GO:0015288">
    <property type="term" value="F:porin activity"/>
    <property type="evidence" value="ECO:0007669"/>
    <property type="project" value="TreeGrafter"/>
</dbReference>
<name>A0A2Z4IGC6_9BACT</name>
<dbReference type="KEGG" id="est:DN752_06215"/>
<evidence type="ECO:0000256" key="6">
    <source>
        <dbReference type="ARBA" id="ARBA00023136"/>
    </source>
</evidence>
<dbReference type="Gene3D" id="1.20.1600.10">
    <property type="entry name" value="Outer membrane efflux proteins (OEP)"/>
    <property type="match status" value="1"/>
</dbReference>
<evidence type="ECO:0000313" key="9">
    <source>
        <dbReference type="Proteomes" id="UP000248688"/>
    </source>
</evidence>
<evidence type="ECO:0000256" key="7">
    <source>
        <dbReference type="ARBA" id="ARBA00023237"/>
    </source>
</evidence>
<dbReference type="Pfam" id="PF02321">
    <property type="entry name" value="OEP"/>
    <property type="match status" value="2"/>
</dbReference>
<comment type="subcellular location">
    <subcellularLocation>
        <location evidence="1">Cell outer membrane</location>
    </subcellularLocation>
</comment>
<protein>
    <recommendedName>
        <fullName evidence="10">TolC family protein</fullName>
    </recommendedName>
</protein>
<evidence type="ECO:0000256" key="4">
    <source>
        <dbReference type="ARBA" id="ARBA00022452"/>
    </source>
</evidence>
<dbReference type="Proteomes" id="UP000248688">
    <property type="component" value="Chromosome"/>
</dbReference>
<dbReference type="GO" id="GO:1990281">
    <property type="term" value="C:efflux pump complex"/>
    <property type="evidence" value="ECO:0007669"/>
    <property type="project" value="TreeGrafter"/>
</dbReference>
<dbReference type="GO" id="GO:0015562">
    <property type="term" value="F:efflux transmembrane transporter activity"/>
    <property type="evidence" value="ECO:0007669"/>
    <property type="project" value="InterPro"/>
</dbReference>
<evidence type="ECO:0000256" key="2">
    <source>
        <dbReference type="ARBA" id="ARBA00007613"/>
    </source>
</evidence>
<dbReference type="OrthoDB" id="940457at2"/>
<dbReference type="EMBL" id="CP030041">
    <property type="protein sequence ID" value="AWW29747.1"/>
    <property type="molecule type" value="Genomic_DNA"/>
</dbReference>
<proteinExistence type="inferred from homology"/>
<dbReference type="InterPro" id="IPR051906">
    <property type="entry name" value="TolC-like"/>
</dbReference>
<accession>A0A2Z4IGC6</accession>
<keyword evidence="4" id="KW-1134">Transmembrane beta strand</keyword>
<keyword evidence="6" id="KW-0472">Membrane</keyword>
<comment type="similarity">
    <text evidence="2">Belongs to the outer membrane factor (OMF) (TC 1.B.17) family.</text>
</comment>
<gene>
    <name evidence="8" type="ORF">DN752_06215</name>
</gene>
<dbReference type="AlphaFoldDB" id="A0A2Z4IGC6"/>
<evidence type="ECO:0000256" key="5">
    <source>
        <dbReference type="ARBA" id="ARBA00022692"/>
    </source>
</evidence>
<evidence type="ECO:0000256" key="1">
    <source>
        <dbReference type="ARBA" id="ARBA00004442"/>
    </source>
</evidence>
<organism evidence="8 9">
    <name type="scientific">Echinicola strongylocentroti</name>
    <dbReference type="NCBI Taxonomy" id="1795355"/>
    <lineage>
        <taxon>Bacteria</taxon>
        <taxon>Pseudomonadati</taxon>
        <taxon>Bacteroidota</taxon>
        <taxon>Cytophagia</taxon>
        <taxon>Cytophagales</taxon>
        <taxon>Cyclobacteriaceae</taxon>
        <taxon>Echinicola</taxon>
    </lineage>
</organism>